<evidence type="ECO:0000313" key="2">
    <source>
        <dbReference type="EMBL" id="EIC30342.1"/>
    </source>
</evidence>
<feature type="transmembrane region" description="Helical" evidence="1">
    <location>
        <begin position="20"/>
        <end position="41"/>
    </location>
</feature>
<organism evidence="2 3">
    <name type="scientific">Methylomicrobium album BG8</name>
    <dbReference type="NCBI Taxonomy" id="686340"/>
    <lineage>
        <taxon>Bacteria</taxon>
        <taxon>Pseudomonadati</taxon>
        <taxon>Pseudomonadota</taxon>
        <taxon>Gammaproteobacteria</taxon>
        <taxon>Methylococcales</taxon>
        <taxon>Methylococcaceae</taxon>
        <taxon>Methylomicrobium</taxon>
    </lineage>
</organism>
<keyword evidence="3" id="KW-1185">Reference proteome</keyword>
<name>H8GJI2_METAL</name>
<reference evidence="2 3" key="1">
    <citation type="journal article" date="2013" name="Genome Announc.">
        <title>Genome Sequence of the Obligate Gammaproteobacterial Methanotroph Methylomicrobium album Strain BG8.</title>
        <authorList>
            <person name="Kits K.D."/>
            <person name="Kalyuzhnaya M.G."/>
            <person name="Klotz M.G."/>
            <person name="Jetten M.S."/>
            <person name="Op den Camp H.J."/>
            <person name="Vuilleumier S."/>
            <person name="Bringel F."/>
            <person name="Dispirito A.A."/>
            <person name="Murrell J.C."/>
            <person name="Bruce D."/>
            <person name="Cheng J.F."/>
            <person name="Copeland A."/>
            <person name="Goodwin L."/>
            <person name="Hauser L."/>
            <person name="Lajus A."/>
            <person name="Land M.L."/>
            <person name="Lapidus A."/>
            <person name="Lucas S."/>
            <person name="Medigue C."/>
            <person name="Pitluck S."/>
            <person name="Woyke T."/>
            <person name="Zeytun A."/>
            <person name="Stein L.Y."/>
        </authorList>
    </citation>
    <scope>NUCLEOTIDE SEQUENCE [LARGE SCALE GENOMIC DNA]</scope>
    <source>
        <strain evidence="2 3">BG8</strain>
    </source>
</reference>
<feature type="transmembrane region" description="Helical" evidence="1">
    <location>
        <begin position="148"/>
        <end position="167"/>
    </location>
</feature>
<proteinExistence type="predicted"/>
<sequence length="349" mass="40166">MSAQAVSSSQNYSPSIRMAVSFRLILALYLIIPLCVLLQLFDGWFWHNFLKENLPSNTGHFLLYQILFGTPHILASAILLCSHGDYFKLYKPRLFRMTLALAVVFGIGSLYLPYYALYAGVAAWTVLHVLKQQHGLARGVCRLPSPHFNLLLGLSVTAGLLIYIGIFLNARLTPDQVEWIKLAAGNLCVLLALVTWYSQRFAASAFGKWFLWSNTLLVLNSYYLFVQQYYFLAILGPRLVHDTTAYFFYVTHDYNRHHKQPQNWLYRQAKSWHVHCFLVLPALSFGLAFALQAYGDQLVNLITEHWFGVEIRKAVTLGLLGYFGLMHYYTESFTWKQDSPYRRYIAFGK</sequence>
<accession>H8GJI2</accession>
<feature type="transmembrane region" description="Helical" evidence="1">
    <location>
        <begin position="209"/>
        <end position="225"/>
    </location>
</feature>
<feature type="transmembrane region" description="Helical" evidence="1">
    <location>
        <begin position="94"/>
        <end position="112"/>
    </location>
</feature>
<dbReference type="HOGENOM" id="CLU_796467_0_0_6"/>
<keyword evidence="1" id="KW-0472">Membrane</keyword>
<protein>
    <submittedName>
        <fullName evidence="2">Uncharacterized protein</fullName>
    </submittedName>
</protein>
<dbReference type="EMBL" id="CM001475">
    <property type="protein sequence ID" value="EIC30342.1"/>
    <property type="molecule type" value="Genomic_DNA"/>
</dbReference>
<feature type="transmembrane region" description="Helical" evidence="1">
    <location>
        <begin position="272"/>
        <end position="291"/>
    </location>
</feature>
<evidence type="ECO:0000256" key="1">
    <source>
        <dbReference type="SAM" id="Phobius"/>
    </source>
</evidence>
<keyword evidence="1" id="KW-1133">Transmembrane helix</keyword>
<dbReference type="RefSeq" id="WP_005372910.1">
    <property type="nucleotide sequence ID" value="NZ_CM001475.1"/>
</dbReference>
<feature type="transmembrane region" description="Helical" evidence="1">
    <location>
        <begin position="179"/>
        <end position="197"/>
    </location>
</feature>
<dbReference type="AlphaFoldDB" id="H8GJI2"/>
<gene>
    <name evidence="2" type="ORF">Metal_2630</name>
</gene>
<keyword evidence="1" id="KW-0812">Transmembrane</keyword>
<feature type="transmembrane region" description="Helical" evidence="1">
    <location>
        <begin position="61"/>
        <end position="82"/>
    </location>
</feature>
<feature type="transmembrane region" description="Helical" evidence="1">
    <location>
        <begin position="311"/>
        <end position="329"/>
    </location>
</feature>
<dbReference type="eggNOG" id="ENOG5031U3X">
    <property type="taxonomic scope" value="Bacteria"/>
</dbReference>
<dbReference type="Proteomes" id="UP000005090">
    <property type="component" value="Chromosome"/>
</dbReference>
<evidence type="ECO:0000313" key="3">
    <source>
        <dbReference type="Proteomes" id="UP000005090"/>
    </source>
</evidence>